<evidence type="ECO:0000259" key="5">
    <source>
        <dbReference type="PROSITE" id="PS50842"/>
    </source>
</evidence>
<dbReference type="GO" id="GO:0009627">
    <property type="term" value="P:systemic acquired resistance"/>
    <property type="evidence" value="ECO:0007669"/>
    <property type="project" value="InterPro"/>
</dbReference>
<evidence type="ECO:0000256" key="2">
    <source>
        <dbReference type="ARBA" id="ARBA00022525"/>
    </source>
</evidence>
<dbReference type="InterPro" id="IPR044206">
    <property type="entry name" value="EGC1/2"/>
</dbReference>
<keyword evidence="2" id="KW-0964">Secreted</keyword>
<gene>
    <name evidence="6" type="ORF">FEM48_Zijuj10G0113600</name>
</gene>
<feature type="domain" description="Expansin-like EG45" evidence="5">
    <location>
        <begin position="30"/>
        <end position="136"/>
    </location>
</feature>
<accession>A0A978UN32</accession>
<dbReference type="PANTHER" id="PTHR47295">
    <property type="entry name" value="EG45-LIKE DOMAIN CONTAINING PROTEIN 1-RELATED"/>
    <property type="match status" value="1"/>
</dbReference>
<evidence type="ECO:0000256" key="4">
    <source>
        <dbReference type="SAM" id="SignalP"/>
    </source>
</evidence>
<dbReference type="GO" id="GO:0048046">
    <property type="term" value="C:apoplast"/>
    <property type="evidence" value="ECO:0007669"/>
    <property type="project" value="InterPro"/>
</dbReference>
<dbReference type="Proteomes" id="UP000813462">
    <property type="component" value="Unassembled WGS sequence"/>
</dbReference>
<name>A0A978UN32_ZIZJJ</name>
<dbReference type="InterPro" id="IPR036908">
    <property type="entry name" value="RlpA-like_sf"/>
</dbReference>
<reference evidence="6" key="1">
    <citation type="journal article" date="2021" name="Front. Plant Sci.">
        <title>Chromosome-Scale Genome Assembly for Chinese Sour Jujube and Insights Into Its Genome Evolution and Domestication Signature.</title>
        <authorList>
            <person name="Shen L.-Y."/>
            <person name="Luo H."/>
            <person name="Wang X.-L."/>
            <person name="Wang X.-M."/>
            <person name="Qiu X.-J."/>
            <person name="Liu H."/>
            <person name="Zhou S.-S."/>
            <person name="Jia K.-H."/>
            <person name="Nie S."/>
            <person name="Bao Y.-T."/>
            <person name="Zhang R.-G."/>
            <person name="Yun Q.-Z."/>
            <person name="Chai Y.-H."/>
            <person name="Lu J.-Y."/>
            <person name="Li Y."/>
            <person name="Zhao S.-W."/>
            <person name="Mao J.-F."/>
            <person name="Jia S.-G."/>
            <person name="Mao Y.-M."/>
        </authorList>
    </citation>
    <scope>NUCLEOTIDE SEQUENCE</scope>
    <source>
        <strain evidence="6">AT0</strain>
        <tissue evidence="6">Leaf</tissue>
    </source>
</reference>
<proteinExistence type="predicted"/>
<dbReference type="Pfam" id="PF03330">
    <property type="entry name" value="DPBB_1"/>
    <property type="match status" value="1"/>
</dbReference>
<feature type="chain" id="PRO_5036718912" description="Expansin-like EG45 domain-containing protein" evidence="4">
    <location>
        <begin position="28"/>
        <end position="136"/>
    </location>
</feature>
<dbReference type="SUPFAM" id="SSF50685">
    <property type="entry name" value="Barwin-like endoglucanases"/>
    <property type="match status" value="1"/>
</dbReference>
<comment type="caution">
    <text evidence="6">The sequence shown here is derived from an EMBL/GenBank/DDBJ whole genome shotgun (WGS) entry which is preliminary data.</text>
</comment>
<dbReference type="InterPro" id="IPR009009">
    <property type="entry name" value="RlpA-like_DPBB"/>
</dbReference>
<protein>
    <recommendedName>
        <fullName evidence="5">Expansin-like EG45 domain-containing protein</fullName>
    </recommendedName>
</protein>
<dbReference type="AlphaFoldDB" id="A0A978UN32"/>
<dbReference type="EMBL" id="JAEACU010000010">
    <property type="protein sequence ID" value="KAH7516234.1"/>
    <property type="molecule type" value="Genomic_DNA"/>
</dbReference>
<sequence>MAAAKSLVFMLIEVLIFFCFFSMSAVAATGTATYYSPLYTPSACYGYKNEGVMIAAASNAIWENDGACGRKYRVRCLSGKNKGVEKPCKPNQNVVVTIVDFCPPPGCHGTIYLSQEAFQSIADLDAGVINIDFQQL</sequence>
<evidence type="ECO:0000256" key="3">
    <source>
        <dbReference type="ARBA" id="ARBA00022729"/>
    </source>
</evidence>
<dbReference type="CDD" id="cd22269">
    <property type="entry name" value="DPBB_EG45-like"/>
    <property type="match status" value="1"/>
</dbReference>
<dbReference type="InterPro" id="IPR007112">
    <property type="entry name" value="Expansin/allergen_DPBB_dom"/>
</dbReference>
<feature type="signal peptide" evidence="4">
    <location>
        <begin position="1"/>
        <end position="27"/>
    </location>
</feature>
<organism evidence="6 7">
    <name type="scientific">Ziziphus jujuba var. spinosa</name>
    <dbReference type="NCBI Taxonomy" id="714518"/>
    <lineage>
        <taxon>Eukaryota</taxon>
        <taxon>Viridiplantae</taxon>
        <taxon>Streptophyta</taxon>
        <taxon>Embryophyta</taxon>
        <taxon>Tracheophyta</taxon>
        <taxon>Spermatophyta</taxon>
        <taxon>Magnoliopsida</taxon>
        <taxon>eudicotyledons</taxon>
        <taxon>Gunneridae</taxon>
        <taxon>Pentapetalae</taxon>
        <taxon>rosids</taxon>
        <taxon>fabids</taxon>
        <taxon>Rosales</taxon>
        <taxon>Rhamnaceae</taxon>
        <taxon>Paliureae</taxon>
        <taxon>Ziziphus</taxon>
    </lineage>
</organism>
<comment type="subcellular location">
    <subcellularLocation>
        <location evidence="1">Secreted</location>
    </subcellularLocation>
</comment>
<dbReference type="Gene3D" id="2.40.40.10">
    <property type="entry name" value="RlpA-like domain"/>
    <property type="match status" value="1"/>
</dbReference>
<dbReference type="FunFam" id="2.40.40.10:FF:000005">
    <property type="entry name" value="Barwin-related endoglucanase"/>
    <property type="match status" value="1"/>
</dbReference>
<evidence type="ECO:0000256" key="1">
    <source>
        <dbReference type="ARBA" id="ARBA00004613"/>
    </source>
</evidence>
<keyword evidence="3 4" id="KW-0732">Signal</keyword>
<dbReference type="PROSITE" id="PS50842">
    <property type="entry name" value="EXPANSIN_EG45"/>
    <property type="match status" value="1"/>
</dbReference>
<evidence type="ECO:0000313" key="6">
    <source>
        <dbReference type="EMBL" id="KAH7516234.1"/>
    </source>
</evidence>
<dbReference type="OrthoDB" id="406505at2759"/>
<dbReference type="SMART" id="SM00837">
    <property type="entry name" value="DPBB_1"/>
    <property type="match status" value="1"/>
</dbReference>
<dbReference type="PANTHER" id="PTHR47295:SF10">
    <property type="entry name" value="EG45-LIKE DOMAIN CONTAINING PROTEIN"/>
    <property type="match status" value="1"/>
</dbReference>
<evidence type="ECO:0000313" key="7">
    <source>
        <dbReference type="Proteomes" id="UP000813462"/>
    </source>
</evidence>